<dbReference type="Gene3D" id="2.40.160.180">
    <property type="entry name" value="Carbohydrate-selective porin OprB"/>
    <property type="match status" value="1"/>
</dbReference>
<reference evidence="2 3" key="1">
    <citation type="journal article" date="2011" name="Front. Microbiol.">
        <title>Genomic signatures of strain selection and enhancement in Bacillus atrophaeus var. globigii, a historical biowarfare simulant.</title>
        <authorList>
            <person name="Gibbons H.S."/>
            <person name="Broomall S.M."/>
            <person name="McNew L.A."/>
            <person name="Daligault H."/>
            <person name="Chapman C."/>
            <person name="Bruce D."/>
            <person name="Karavis M."/>
            <person name="Krepps M."/>
            <person name="McGregor P.A."/>
            <person name="Hong C."/>
            <person name="Park K.H."/>
            <person name="Akmal A."/>
            <person name="Feldman A."/>
            <person name="Lin J.S."/>
            <person name="Chang W.E."/>
            <person name="Higgs B.W."/>
            <person name="Demirev P."/>
            <person name="Lindquist J."/>
            <person name="Liem A."/>
            <person name="Fochler E."/>
            <person name="Read T.D."/>
            <person name="Tapia R."/>
            <person name="Johnson S."/>
            <person name="Bishop-Lilly K.A."/>
            <person name="Detter C."/>
            <person name="Han C."/>
            <person name="Sozhamannan S."/>
            <person name="Rosenzweig C.N."/>
            <person name="Skowronski E.W."/>
        </authorList>
    </citation>
    <scope>NUCLEOTIDE SEQUENCE [LARGE SCALE GENOMIC DNA]</scope>
    <source>
        <strain evidence="2 3">CL-SP19</strain>
    </source>
</reference>
<sequence length="421" mass="45762">MAVNANLYLSESESALDDSKLLALSSNKNLDRLLNLLYKAFRDPPEFITYLLNGFLNMKFPKLLLATNCLLLSGYAYANGSPVDISTSGVLIYQTSNNSAVADEFSASGDIVLQKGYTAGGWLVHIEGSSSLEPDEVSAAYPEANGDAGSALDSKNQGRIQLSELYYSHYFFNQQKLSVGLIDISGLFEQSRIASDETTQFLGASFTANPTIAFPDYTLGAVYENQLSNGIQVAAAIASSNGIADNPSRSYSQLLSLDDKGKGIFSVVSASWQQQGWLIRAGAWINSSDYVTFDATNENASNYGVYSLAGYQLNNHAINFRFGVANPNVSLAQTFTSGSYSYDATSYALGVGIGWTQASSEYAEKVLKDMTHFDAYAQYRLSQNLIVTTDIQRIMNSGFALYDSLSSHDATILGLRLTWLY</sequence>
<protein>
    <submittedName>
        <fullName evidence="2">Uncharacterized protein</fullName>
    </submittedName>
</protein>
<dbReference type="AlphaFoldDB" id="A0A432ZBQ2"/>
<evidence type="ECO:0000256" key="1">
    <source>
        <dbReference type="ARBA" id="ARBA00008769"/>
    </source>
</evidence>
<comment type="caution">
    <text evidence="2">The sequence shown here is derived from an EMBL/GenBank/DDBJ whole genome shotgun (WGS) entry which is preliminary data.</text>
</comment>
<accession>A0A432ZBQ2</accession>
<dbReference type="EMBL" id="PIQF01000003">
    <property type="protein sequence ID" value="RUO75376.1"/>
    <property type="molecule type" value="Genomic_DNA"/>
</dbReference>
<name>A0A432ZBQ2_9GAMM</name>
<dbReference type="Proteomes" id="UP000287908">
    <property type="component" value="Unassembled WGS sequence"/>
</dbReference>
<proteinExistence type="inferred from homology"/>
<organism evidence="2 3">
    <name type="scientific">Idiomarina seosinensis</name>
    <dbReference type="NCBI Taxonomy" id="281739"/>
    <lineage>
        <taxon>Bacteria</taxon>
        <taxon>Pseudomonadati</taxon>
        <taxon>Pseudomonadota</taxon>
        <taxon>Gammaproteobacteria</taxon>
        <taxon>Alteromonadales</taxon>
        <taxon>Idiomarinaceae</taxon>
        <taxon>Idiomarina</taxon>
    </lineage>
</organism>
<keyword evidence="3" id="KW-1185">Reference proteome</keyword>
<gene>
    <name evidence="2" type="ORF">CWI81_10410</name>
</gene>
<evidence type="ECO:0000313" key="2">
    <source>
        <dbReference type="EMBL" id="RUO75376.1"/>
    </source>
</evidence>
<evidence type="ECO:0000313" key="3">
    <source>
        <dbReference type="Proteomes" id="UP000287908"/>
    </source>
</evidence>
<comment type="similarity">
    <text evidence="1">Belongs to the OprB family.</text>
</comment>
<dbReference type="InterPro" id="IPR038673">
    <property type="entry name" value="OprB_sf"/>
</dbReference>